<dbReference type="EMBL" id="JAUSVV010000006">
    <property type="protein sequence ID" value="MDQ0443418.1"/>
    <property type="molecule type" value="Genomic_DNA"/>
</dbReference>
<gene>
    <name evidence="1" type="ORF">QO016_002921</name>
</gene>
<evidence type="ECO:0000313" key="1">
    <source>
        <dbReference type="EMBL" id="MDQ0443418.1"/>
    </source>
</evidence>
<organism evidence="1 2">
    <name type="scientific">Methylobacterium persicinum</name>
    <dbReference type="NCBI Taxonomy" id="374426"/>
    <lineage>
        <taxon>Bacteria</taxon>
        <taxon>Pseudomonadati</taxon>
        <taxon>Pseudomonadota</taxon>
        <taxon>Alphaproteobacteria</taxon>
        <taxon>Hyphomicrobiales</taxon>
        <taxon>Methylobacteriaceae</taxon>
        <taxon>Methylobacterium</taxon>
    </lineage>
</organism>
<name>A0ABU0HM60_9HYPH</name>
<dbReference type="RefSeq" id="WP_238249496.1">
    <property type="nucleotide sequence ID" value="NZ_BPQX01000031.1"/>
</dbReference>
<dbReference type="Proteomes" id="UP001236369">
    <property type="component" value="Unassembled WGS sequence"/>
</dbReference>
<accession>A0ABU0HM60</accession>
<reference evidence="1 2" key="1">
    <citation type="submission" date="2023-07" db="EMBL/GenBank/DDBJ databases">
        <title>Genomic Encyclopedia of Type Strains, Phase IV (KMG-IV): sequencing the most valuable type-strain genomes for metagenomic binning, comparative biology and taxonomic classification.</title>
        <authorList>
            <person name="Goeker M."/>
        </authorList>
    </citation>
    <scope>NUCLEOTIDE SEQUENCE [LARGE SCALE GENOMIC DNA]</scope>
    <source>
        <strain evidence="1 2">DSM 19562</strain>
    </source>
</reference>
<sequence length="82" mass="8900">MPIIDLFRSGRATRCIVEARVSHDATPTNLQAVWSRAPLTGHLECRWRSAASVVNLPSVEPQAEAGFGAAVVVFTRQSVPSR</sequence>
<evidence type="ECO:0000313" key="2">
    <source>
        <dbReference type="Proteomes" id="UP001236369"/>
    </source>
</evidence>
<protein>
    <submittedName>
        <fullName evidence="1">Uncharacterized protein</fullName>
    </submittedName>
</protein>
<comment type="caution">
    <text evidence="1">The sequence shown here is derived from an EMBL/GenBank/DDBJ whole genome shotgun (WGS) entry which is preliminary data.</text>
</comment>
<proteinExistence type="predicted"/>
<keyword evidence="2" id="KW-1185">Reference proteome</keyword>